<name>A0A0C2JCP6_9ACTN</name>
<evidence type="ECO:0000256" key="1">
    <source>
        <dbReference type="SAM" id="Phobius"/>
    </source>
</evidence>
<gene>
    <name evidence="3" type="ORF">LP52_08640</name>
</gene>
<keyword evidence="4" id="KW-1185">Reference proteome</keyword>
<dbReference type="Proteomes" id="UP000031675">
    <property type="component" value="Unassembled WGS sequence"/>
</dbReference>
<keyword evidence="1" id="KW-1133">Transmembrane helix</keyword>
<sequence length="149" mass="14978">MVESANSTIEQHPDIAAMRAGSEAALTNPAAQAAEGPALLTGLYIAASPWIVGFGLSTNLAITNLIVGPAFMVMLVDFGSAFERTHGMSWAAVGIGVWTVIAPWAVVGPPAAGGTVVSNVVAGALAALLALFITSLGMGKSPSRFGSRG</sequence>
<evidence type="ECO:0000313" key="4">
    <source>
        <dbReference type="Proteomes" id="UP000031675"/>
    </source>
</evidence>
<reference evidence="4" key="1">
    <citation type="journal article" date="2015" name="Chem. Biol.">
        <title>Structure, bioactivity, and resistance mechanism of streptomonomicin, an unusual lasso Peptide from an understudied halophilic actinomycete.</title>
        <authorList>
            <person name="Metelev M."/>
            <person name="Tietz J.I."/>
            <person name="Melby J.O."/>
            <person name="Blair P.M."/>
            <person name="Zhu L."/>
            <person name="Livnat I."/>
            <person name="Severinov K."/>
            <person name="Mitchell D.A."/>
        </authorList>
    </citation>
    <scope>NUCLEOTIDE SEQUENCE [LARGE SCALE GENOMIC DNA]</scope>
    <source>
        <strain evidence="4">YIM 90003</strain>
    </source>
</reference>
<feature type="transmembrane region" description="Helical" evidence="1">
    <location>
        <begin position="119"/>
        <end position="139"/>
    </location>
</feature>
<feature type="domain" description="SPW repeat-containing integral membrane" evidence="2">
    <location>
        <begin position="36"/>
        <end position="131"/>
    </location>
</feature>
<accession>A0A0C2JCP6</accession>
<keyword evidence="1" id="KW-0472">Membrane</keyword>
<evidence type="ECO:0000313" key="3">
    <source>
        <dbReference type="EMBL" id="KIH99191.1"/>
    </source>
</evidence>
<dbReference type="OrthoDB" id="3638638at2"/>
<comment type="caution">
    <text evidence="3">The sequence shown here is derived from an EMBL/GenBank/DDBJ whole genome shotgun (WGS) entry which is preliminary data.</text>
</comment>
<protein>
    <submittedName>
        <fullName evidence="3">Membrane protein</fullName>
    </submittedName>
</protein>
<dbReference type="EMBL" id="JROO01000014">
    <property type="protein sequence ID" value="KIH99191.1"/>
    <property type="molecule type" value="Genomic_DNA"/>
</dbReference>
<dbReference type="InterPro" id="IPR005530">
    <property type="entry name" value="SPW"/>
</dbReference>
<keyword evidence="1" id="KW-0812">Transmembrane</keyword>
<organism evidence="3 4">
    <name type="scientific">Streptomonospora alba</name>
    <dbReference type="NCBI Taxonomy" id="183763"/>
    <lineage>
        <taxon>Bacteria</taxon>
        <taxon>Bacillati</taxon>
        <taxon>Actinomycetota</taxon>
        <taxon>Actinomycetes</taxon>
        <taxon>Streptosporangiales</taxon>
        <taxon>Nocardiopsidaceae</taxon>
        <taxon>Streptomonospora</taxon>
    </lineage>
</organism>
<dbReference type="RefSeq" id="WP_040272281.1">
    <property type="nucleotide sequence ID" value="NZ_JROO01000014.1"/>
</dbReference>
<dbReference type="AlphaFoldDB" id="A0A0C2JCP6"/>
<dbReference type="Pfam" id="PF03779">
    <property type="entry name" value="SPW"/>
    <property type="match status" value="1"/>
</dbReference>
<feature type="transmembrane region" description="Helical" evidence="1">
    <location>
        <begin position="88"/>
        <end position="107"/>
    </location>
</feature>
<proteinExistence type="predicted"/>
<evidence type="ECO:0000259" key="2">
    <source>
        <dbReference type="Pfam" id="PF03779"/>
    </source>
</evidence>
<feature type="transmembrane region" description="Helical" evidence="1">
    <location>
        <begin position="50"/>
        <end position="76"/>
    </location>
</feature>